<protein>
    <submittedName>
        <fullName evidence="1">Uncharacterized protein</fullName>
    </submittedName>
</protein>
<comment type="caution">
    <text evidence="1">The sequence shown here is derived from an EMBL/GenBank/DDBJ whole genome shotgun (WGS) entry which is preliminary data.</text>
</comment>
<dbReference type="AlphaFoldDB" id="A0A9X7NWC9"/>
<name>A0A9X7NWC9_9MYCO</name>
<evidence type="ECO:0000313" key="2">
    <source>
        <dbReference type="Proteomes" id="UP000237911"/>
    </source>
</evidence>
<keyword evidence="2" id="KW-1185">Reference proteome</keyword>
<accession>A0A9X7NWC9</accession>
<proteinExistence type="predicted"/>
<dbReference type="EMBL" id="PUEV01000123">
    <property type="protein sequence ID" value="PQM49795.1"/>
    <property type="molecule type" value="Genomic_DNA"/>
</dbReference>
<evidence type="ECO:0000313" key="1">
    <source>
        <dbReference type="EMBL" id="PQM49795.1"/>
    </source>
</evidence>
<dbReference type="Proteomes" id="UP000237911">
    <property type="component" value="Unassembled WGS sequence"/>
</dbReference>
<gene>
    <name evidence="1" type="ORF">C5U48_23680</name>
</gene>
<sequence>MIEVGTRHFKTFGGRRYQRGNGVRIWFPANSFVHEPSDQGVRLYPIGAEEHEKVRPGNRTKTASATVGRLLLRGIPIDVGGVPYPSFTEAPSAVDNHVSFRDSACFLPVGQYI</sequence>
<organism evidence="1 2">
    <name type="scientific">Mycolicibacter virginiensis</name>
    <dbReference type="NCBI Taxonomy" id="1795032"/>
    <lineage>
        <taxon>Bacteria</taxon>
        <taxon>Bacillati</taxon>
        <taxon>Actinomycetota</taxon>
        <taxon>Actinomycetes</taxon>
        <taxon>Mycobacteriales</taxon>
        <taxon>Mycobacteriaceae</taxon>
        <taxon>Mycolicibacter</taxon>
    </lineage>
</organism>
<reference evidence="1 2" key="1">
    <citation type="submission" date="2018-02" db="EMBL/GenBank/DDBJ databases">
        <title>Draft genome sequence of Mycobacterium virginiense isolated from mud of a swine farm in Japan.</title>
        <authorList>
            <person name="Ohya K."/>
        </authorList>
    </citation>
    <scope>NUCLEOTIDE SEQUENCE [LARGE SCALE GENOMIC DNA]</scope>
    <source>
        <strain evidence="1 2">GF75</strain>
    </source>
</reference>